<feature type="chain" id="PRO_5042275808" evidence="1">
    <location>
        <begin position="16"/>
        <end position="240"/>
    </location>
</feature>
<dbReference type="Proteomes" id="UP001295684">
    <property type="component" value="Unassembled WGS sequence"/>
</dbReference>
<proteinExistence type="predicted"/>
<dbReference type="AlphaFoldDB" id="A0AAD1UQV1"/>
<evidence type="ECO:0000256" key="1">
    <source>
        <dbReference type="SAM" id="SignalP"/>
    </source>
</evidence>
<gene>
    <name evidence="2" type="ORF">ECRASSUSDP1_LOCUS13390</name>
</gene>
<sequence length="240" mass="26932">MKLILLAILIAFSFANQMNREDGKFIFETDSSPESPIGFTMKGKLNPESEEDSSVQTFFRLAEQLIPLAQSSLSDENKSSNLQFYRRWCFIGGGLGDAITVCAYANAELWIGWEVDHDGGLGLYNVTYTPFSYLRGGVNVSASSYPAEVSYGGYLSAYDIRVPINLLLSDTQICWSGNFHLFATSAFTAINTNLLQCQRSIPDWTPWDCDRVHGVEFQHLYFPLLDSIHVDLLPFDCLTF</sequence>
<evidence type="ECO:0000313" key="3">
    <source>
        <dbReference type="Proteomes" id="UP001295684"/>
    </source>
</evidence>
<comment type="caution">
    <text evidence="2">The sequence shown here is derived from an EMBL/GenBank/DDBJ whole genome shotgun (WGS) entry which is preliminary data.</text>
</comment>
<keyword evidence="3" id="KW-1185">Reference proteome</keyword>
<organism evidence="2 3">
    <name type="scientific">Euplotes crassus</name>
    <dbReference type="NCBI Taxonomy" id="5936"/>
    <lineage>
        <taxon>Eukaryota</taxon>
        <taxon>Sar</taxon>
        <taxon>Alveolata</taxon>
        <taxon>Ciliophora</taxon>
        <taxon>Intramacronucleata</taxon>
        <taxon>Spirotrichea</taxon>
        <taxon>Hypotrichia</taxon>
        <taxon>Euplotida</taxon>
        <taxon>Euplotidae</taxon>
        <taxon>Moneuplotes</taxon>
    </lineage>
</organism>
<keyword evidence="1" id="KW-0732">Signal</keyword>
<name>A0AAD1UQV1_EUPCR</name>
<accession>A0AAD1UQV1</accession>
<dbReference type="EMBL" id="CAMPGE010013325">
    <property type="protein sequence ID" value="CAI2372063.1"/>
    <property type="molecule type" value="Genomic_DNA"/>
</dbReference>
<reference evidence="2" key="1">
    <citation type="submission" date="2023-07" db="EMBL/GenBank/DDBJ databases">
        <authorList>
            <consortium name="AG Swart"/>
            <person name="Singh M."/>
            <person name="Singh A."/>
            <person name="Seah K."/>
            <person name="Emmerich C."/>
        </authorList>
    </citation>
    <scope>NUCLEOTIDE SEQUENCE</scope>
    <source>
        <strain evidence="2">DP1</strain>
    </source>
</reference>
<protein>
    <submittedName>
        <fullName evidence="2">Uncharacterized protein</fullName>
    </submittedName>
</protein>
<evidence type="ECO:0000313" key="2">
    <source>
        <dbReference type="EMBL" id="CAI2372063.1"/>
    </source>
</evidence>
<feature type="signal peptide" evidence="1">
    <location>
        <begin position="1"/>
        <end position="15"/>
    </location>
</feature>